<evidence type="ECO:0000313" key="1">
    <source>
        <dbReference type="EMBL" id="GAJ22673.1"/>
    </source>
</evidence>
<dbReference type="AlphaFoldDB" id="X1UYT6"/>
<proteinExistence type="predicted"/>
<comment type="caution">
    <text evidence="1">The sequence shown here is derived from an EMBL/GenBank/DDBJ whole genome shotgun (WGS) entry which is preliminary data.</text>
</comment>
<reference evidence="1" key="1">
    <citation type="journal article" date="2014" name="Front. Microbiol.">
        <title>High frequency of phylogenetically diverse reductive dehalogenase-homologous genes in deep subseafloor sedimentary metagenomes.</title>
        <authorList>
            <person name="Kawai M."/>
            <person name="Futagami T."/>
            <person name="Toyoda A."/>
            <person name="Takaki Y."/>
            <person name="Nishi S."/>
            <person name="Hori S."/>
            <person name="Arai W."/>
            <person name="Tsubouchi T."/>
            <person name="Morono Y."/>
            <person name="Uchiyama I."/>
            <person name="Ito T."/>
            <person name="Fujiyama A."/>
            <person name="Inagaki F."/>
            <person name="Takami H."/>
        </authorList>
    </citation>
    <scope>NUCLEOTIDE SEQUENCE</scope>
    <source>
        <strain evidence="1">Expedition CK06-06</strain>
    </source>
</reference>
<gene>
    <name evidence="1" type="ORF">S12H4_62941</name>
</gene>
<feature type="non-terminal residue" evidence="1">
    <location>
        <position position="61"/>
    </location>
</feature>
<organism evidence="1">
    <name type="scientific">marine sediment metagenome</name>
    <dbReference type="NCBI Taxonomy" id="412755"/>
    <lineage>
        <taxon>unclassified sequences</taxon>
        <taxon>metagenomes</taxon>
        <taxon>ecological metagenomes</taxon>
    </lineage>
</organism>
<protein>
    <submittedName>
        <fullName evidence="1">Uncharacterized protein</fullName>
    </submittedName>
</protein>
<sequence>NQNVHRFLSGFSIEFAVLRRNWEKQKDPLPTSVIKYTYDDFHRFLKDVDTLIVAVPHTSKT</sequence>
<name>X1UYT6_9ZZZZ</name>
<feature type="non-terminal residue" evidence="1">
    <location>
        <position position="1"/>
    </location>
</feature>
<dbReference type="EMBL" id="BARW01042495">
    <property type="protein sequence ID" value="GAJ22673.1"/>
    <property type="molecule type" value="Genomic_DNA"/>
</dbReference>
<accession>X1UYT6</accession>